<dbReference type="Proteomes" id="UP001161017">
    <property type="component" value="Unassembled WGS sequence"/>
</dbReference>
<dbReference type="AlphaFoldDB" id="A0AA43U1Q7"/>
<gene>
    <name evidence="14" type="ORF">OHK93_004534</name>
</gene>
<dbReference type="EMBL" id="JAPUFD010000021">
    <property type="protein sequence ID" value="MDI1492752.1"/>
    <property type="molecule type" value="Genomic_DNA"/>
</dbReference>
<keyword evidence="15" id="KW-1185">Reference proteome</keyword>
<evidence type="ECO:0000256" key="4">
    <source>
        <dbReference type="ARBA" id="ARBA00022448"/>
    </source>
</evidence>
<keyword evidence="8 12" id="KW-0249">Electron transport</keyword>
<comment type="caution">
    <text evidence="14">The sequence shown here is derived from an EMBL/GenBank/DDBJ whole genome shotgun (WGS) entry which is preliminary data.</text>
</comment>
<dbReference type="Gene3D" id="1.10.760.10">
    <property type="entry name" value="Cytochrome c-like domain"/>
    <property type="match status" value="1"/>
</dbReference>
<evidence type="ECO:0000256" key="6">
    <source>
        <dbReference type="ARBA" id="ARBA00022660"/>
    </source>
</evidence>
<dbReference type="PANTHER" id="PTHR11961">
    <property type="entry name" value="CYTOCHROME C"/>
    <property type="match status" value="1"/>
</dbReference>
<dbReference type="SUPFAM" id="SSF46626">
    <property type="entry name" value="Cytochrome c"/>
    <property type="match status" value="1"/>
</dbReference>
<dbReference type="GO" id="GO:0009055">
    <property type="term" value="F:electron transfer activity"/>
    <property type="evidence" value="ECO:0007669"/>
    <property type="project" value="InterPro"/>
</dbReference>
<evidence type="ECO:0000256" key="7">
    <source>
        <dbReference type="ARBA" id="ARBA00022723"/>
    </source>
</evidence>
<proteinExistence type="inferred from homology"/>
<keyword evidence="4 12" id="KW-0813">Transport</keyword>
<evidence type="ECO:0000256" key="10">
    <source>
        <dbReference type="PROSITE-ProRule" id="PRU00433"/>
    </source>
</evidence>
<feature type="domain" description="Cytochrome c" evidence="13">
    <location>
        <begin position="6"/>
        <end position="107"/>
    </location>
</feature>
<keyword evidence="7 10" id="KW-0479">Metal-binding</keyword>
<protein>
    <recommendedName>
        <fullName evidence="3">Cytochrome c</fullName>
    </recommendedName>
</protein>
<evidence type="ECO:0000256" key="9">
    <source>
        <dbReference type="ARBA" id="ARBA00023004"/>
    </source>
</evidence>
<evidence type="ECO:0000313" key="14">
    <source>
        <dbReference type="EMBL" id="MDI1492752.1"/>
    </source>
</evidence>
<name>A0AA43U1Q7_9LECA</name>
<dbReference type="InterPro" id="IPR036909">
    <property type="entry name" value="Cyt_c-like_dom_sf"/>
</dbReference>
<evidence type="ECO:0000259" key="13">
    <source>
        <dbReference type="PROSITE" id="PS51007"/>
    </source>
</evidence>
<evidence type="ECO:0000256" key="8">
    <source>
        <dbReference type="ARBA" id="ARBA00022982"/>
    </source>
</evidence>
<keyword evidence="6 12" id="KW-0679">Respiratory chain</keyword>
<dbReference type="GO" id="GO:0005758">
    <property type="term" value="C:mitochondrial intermembrane space"/>
    <property type="evidence" value="ECO:0007669"/>
    <property type="project" value="UniProtKB-SubCell"/>
</dbReference>
<keyword evidence="5 10" id="KW-0349">Heme</keyword>
<comment type="function">
    <text evidence="12">Electron carrier protein. The oxidized form of the cytochrome c heme group can accept an electron from the heme group of the cytochrome c1 subunit of cytochrome reductase. Cytochrome c then transfers this electron to the cytochrome oxidase complex, the final protein carrier in the mitochondrial electron-transport chain.</text>
</comment>
<evidence type="ECO:0000313" key="15">
    <source>
        <dbReference type="Proteomes" id="UP001161017"/>
    </source>
</evidence>
<evidence type="ECO:0000256" key="11">
    <source>
        <dbReference type="RuleBase" id="RU004426"/>
    </source>
</evidence>
<dbReference type="PRINTS" id="PR00604">
    <property type="entry name" value="CYTCHRMECIAB"/>
</dbReference>
<organism evidence="14 15">
    <name type="scientific">Ramalina farinacea</name>
    <dbReference type="NCBI Taxonomy" id="258253"/>
    <lineage>
        <taxon>Eukaryota</taxon>
        <taxon>Fungi</taxon>
        <taxon>Dikarya</taxon>
        <taxon>Ascomycota</taxon>
        <taxon>Pezizomycotina</taxon>
        <taxon>Lecanoromycetes</taxon>
        <taxon>OSLEUM clade</taxon>
        <taxon>Lecanoromycetidae</taxon>
        <taxon>Lecanorales</taxon>
        <taxon>Lecanorineae</taxon>
        <taxon>Ramalinaceae</taxon>
        <taxon>Ramalina</taxon>
    </lineage>
</organism>
<dbReference type="FunFam" id="1.10.760.10:FF:000001">
    <property type="entry name" value="Cytochrome c iso-1"/>
    <property type="match status" value="1"/>
</dbReference>
<evidence type="ECO:0000256" key="12">
    <source>
        <dbReference type="RuleBase" id="RU004427"/>
    </source>
</evidence>
<dbReference type="GO" id="GO:0020037">
    <property type="term" value="F:heme binding"/>
    <property type="evidence" value="ECO:0007669"/>
    <property type="project" value="InterPro"/>
</dbReference>
<dbReference type="GO" id="GO:0046872">
    <property type="term" value="F:metal ion binding"/>
    <property type="evidence" value="ECO:0007669"/>
    <property type="project" value="UniProtKB-KW"/>
</dbReference>
<comment type="PTM">
    <text evidence="12">Binds 1 heme group per subunit.</text>
</comment>
<comment type="similarity">
    <text evidence="2 11">Belongs to the cytochrome c family.</text>
</comment>
<evidence type="ECO:0000256" key="2">
    <source>
        <dbReference type="ARBA" id="ARBA00006488"/>
    </source>
</evidence>
<reference evidence="14" key="1">
    <citation type="journal article" date="2023" name="Genome Biol. Evol.">
        <title>First Whole Genome Sequence and Flow Cytometry Genome Size Data for the Lichen-Forming Fungus Ramalina farinacea (Ascomycota).</title>
        <authorList>
            <person name="Llewellyn T."/>
            <person name="Mian S."/>
            <person name="Hill R."/>
            <person name="Leitch I.J."/>
            <person name="Gaya E."/>
        </authorList>
    </citation>
    <scope>NUCLEOTIDE SEQUENCE</scope>
    <source>
        <strain evidence="14">LIQ254RAFAR</strain>
    </source>
</reference>
<keyword evidence="9 10" id="KW-0408">Iron</keyword>
<sequence>MAPKNESFKDGDAKKGAGLFKCHTLEEGGGNKVGPNLHGLFGRKTGQVEGFSYTDANVHKGITWKEDTLFEYLENPKKYIPGTKMAFGGLKKGKDRNDLITYDFAMNGDCQLHANALPSHLREATK</sequence>
<evidence type="ECO:0000256" key="5">
    <source>
        <dbReference type="ARBA" id="ARBA00022617"/>
    </source>
</evidence>
<keyword evidence="12" id="KW-0496">Mitochondrion</keyword>
<comment type="subcellular location">
    <subcellularLocation>
        <location evidence="1">Mitochondrion intermembrane space</location>
    </subcellularLocation>
</comment>
<accession>A0AA43U1Q7</accession>
<evidence type="ECO:0000256" key="3">
    <source>
        <dbReference type="ARBA" id="ARBA00013530"/>
    </source>
</evidence>
<dbReference type="InterPro" id="IPR002327">
    <property type="entry name" value="Cyt_c_1A/1B"/>
</dbReference>
<dbReference type="InterPro" id="IPR009056">
    <property type="entry name" value="Cyt_c-like_dom"/>
</dbReference>
<dbReference type="PROSITE" id="PS51007">
    <property type="entry name" value="CYTC"/>
    <property type="match status" value="1"/>
</dbReference>
<evidence type="ECO:0000256" key="1">
    <source>
        <dbReference type="ARBA" id="ARBA00004569"/>
    </source>
</evidence>